<comment type="caution">
    <text evidence="2">The sequence shown here is derived from an EMBL/GenBank/DDBJ whole genome shotgun (WGS) entry which is preliminary data.</text>
</comment>
<keyword evidence="1" id="KW-0472">Membrane</keyword>
<accession>A0A085ZAB7</accession>
<evidence type="ECO:0000313" key="3">
    <source>
        <dbReference type="Proteomes" id="UP000028713"/>
    </source>
</evidence>
<reference evidence="2 3" key="1">
    <citation type="submission" date="2014-07" db="EMBL/GenBank/DDBJ databases">
        <title>Genome of Chryseobacterium formosense LMG 24722.</title>
        <authorList>
            <person name="Pipes S.E."/>
            <person name="Stropko S.J."/>
            <person name="Newman J.D."/>
        </authorList>
    </citation>
    <scope>NUCLEOTIDE SEQUENCE [LARGE SCALE GENOMIC DNA]</scope>
    <source>
        <strain evidence="2 3">LMG 24722</strain>
    </source>
</reference>
<evidence type="ECO:0000256" key="1">
    <source>
        <dbReference type="SAM" id="Phobius"/>
    </source>
</evidence>
<name>A0A085ZAB7_9FLAO</name>
<proteinExistence type="predicted"/>
<organism evidence="2 3">
    <name type="scientific">Chryseobacterium formosense</name>
    <dbReference type="NCBI Taxonomy" id="236814"/>
    <lineage>
        <taxon>Bacteria</taxon>
        <taxon>Pseudomonadati</taxon>
        <taxon>Bacteroidota</taxon>
        <taxon>Flavobacteriia</taxon>
        <taxon>Flavobacteriales</taxon>
        <taxon>Weeksellaceae</taxon>
        <taxon>Chryseobacterium group</taxon>
        <taxon>Chryseobacterium</taxon>
    </lineage>
</organism>
<dbReference type="Proteomes" id="UP000028713">
    <property type="component" value="Unassembled WGS sequence"/>
</dbReference>
<dbReference type="RefSeq" id="WP_034676722.1">
    <property type="nucleotide sequence ID" value="NZ_FPAP01000001.1"/>
</dbReference>
<dbReference type="AlphaFoldDB" id="A0A085ZAB7"/>
<keyword evidence="1" id="KW-1133">Transmembrane helix</keyword>
<keyword evidence="1" id="KW-0812">Transmembrane</keyword>
<dbReference type="EMBL" id="JPRP01000001">
    <property type="protein sequence ID" value="KFF01381.1"/>
    <property type="molecule type" value="Genomic_DNA"/>
</dbReference>
<evidence type="ECO:0000313" key="2">
    <source>
        <dbReference type="EMBL" id="KFF01381.1"/>
    </source>
</evidence>
<keyword evidence="3" id="KW-1185">Reference proteome</keyword>
<protein>
    <recommendedName>
        <fullName evidence="4">DUF3139 domain-containing protein</fullName>
    </recommendedName>
</protein>
<dbReference type="OrthoDB" id="1261144at2"/>
<gene>
    <name evidence="2" type="ORF">IX39_12480</name>
</gene>
<feature type="transmembrane region" description="Helical" evidence="1">
    <location>
        <begin position="6"/>
        <end position="27"/>
    </location>
</feature>
<evidence type="ECO:0008006" key="4">
    <source>
        <dbReference type="Google" id="ProtNLM"/>
    </source>
</evidence>
<sequence length="115" mass="13739">MKLNKVHITIVIIIVSAGILFVFFWNLKKQNKFYNSELNGIIEQIKSNQKFENSKVCKFVGDDNFNYTFWIYAPEKNDMKIGDSIYKRKNSDVYDVYRQDRSGNYNFYKNLKNKP</sequence>